<comment type="caution">
    <text evidence="1">The sequence shown here is derived from an EMBL/GenBank/DDBJ whole genome shotgun (WGS) entry which is preliminary data.</text>
</comment>
<evidence type="ECO:0008006" key="3">
    <source>
        <dbReference type="Google" id="ProtNLM"/>
    </source>
</evidence>
<gene>
    <name evidence="1" type="ORF">DFH08DRAFT_750507</name>
</gene>
<dbReference type="Gene3D" id="1.20.1280.50">
    <property type="match status" value="1"/>
</dbReference>
<dbReference type="AlphaFoldDB" id="A0AAD7EKJ3"/>
<dbReference type="EMBL" id="JARIHO010000033">
    <property type="protein sequence ID" value="KAJ7334285.1"/>
    <property type="molecule type" value="Genomic_DNA"/>
</dbReference>
<evidence type="ECO:0000313" key="2">
    <source>
        <dbReference type="Proteomes" id="UP001218218"/>
    </source>
</evidence>
<protein>
    <recommendedName>
        <fullName evidence="3">F-box domain-containing protein</fullName>
    </recommendedName>
</protein>
<dbReference type="Proteomes" id="UP001218218">
    <property type="component" value="Unassembled WGS sequence"/>
</dbReference>
<evidence type="ECO:0000313" key="1">
    <source>
        <dbReference type="EMBL" id="KAJ7334285.1"/>
    </source>
</evidence>
<organism evidence="1 2">
    <name type="scientific">Mycena albidolilacea</name>
    <dbReference type="NCBI Taxonomy" id="1033008"/>
    <lineage>
        <taxon>Eukaryota</taxon>
        <taxon>Fungi</taxon>
        <taxon>Dikarya</taxon>
        <taxon>Basidiomycota</taxon>
        <taxon>Agaricomycotina</taxon>
        <taxon>Agaricomycetes</taxon>
        <taxon>Agaricomycetidae</taxon>
        <taxon>Agaricales</taxon>
        <taxon>Marasmiineae</taxon>
        <taxon>Mycenaceae</taxon>
        <taxon>Mycena</taxon>
    </lineage>
</organism>
<sequence length="485" mass="54578">MELFNIEDDVFFFESEAESKAREIRTQQNELVLIARLPPEILAGIFVRCVPTSVHKLDTRLRWLNVTRVSSQWRNIALACPDFWSTPIFSRPKWTPIMLARSKMASLVARVDLIENPTTSPEPILLENASRLSTLDIHTSQPQLATFMANLEHADAAPRLQDIRIVNIDMGNLGEGGMWLPGDLFRRAEVLESRKMGTQPGVRLHLESCAFPWDSGWYSHLAHFRLENIHPAQRPTMETFLAILVGSPNLETLAVIRSCPATPGFTVQLPRLTSLTIDDSSSLCEHLLRFLVVPPTAIIDIACTIPADIPKDTPLTEIVYQALIPAFSECTSPDMYDTVCINYKNGFACSLHHSARPEWSRKVQIDAAGWARKGWRAALRATEAVRDHLDFSSVTTLHLHYMPKLPLPRTPDFFRFHSTLSLWDTMGRKLTGVHTLHLHKSYIGSWLEFMLTQAMLLVGVSHHNSCFNIPTSPHGLAFRGPDGAL</sequence>
<accession>A0AAD7EKJ3</accession>
<feature type="non-terminal residue" evidence="1">
    <location>
        <position position="485"/>
    </location>
</feature>
<reference evidence="1" key="1">
    <citation type="submission" date="2023-03" db="EMBL/GenBank/DDBJ databases">
        <title>Massive genome expansion in bonnet fungi (Mycena s.s.) driven by repeated elements and novel gene families across ecological guilds.</title>
        <authorList>
            <consortium name="Lawrence Berkeley National Laboratory"/>
            <person name="Harder C.B."/>
            <person name="Miyauchi S."/>
            <person name="Viragh M."/>
            <person name="Kuo A."/>
            <person name="Thoen E."/>
            <person name="Andreopoulos B."/>
            <person name="Lu D."/>
            <person name="Skrede I."/>
            <person name="Drula E."/>
            <person name="Henrissat B."/>
            <person name="Morin E."/>
            <person name="Kohler A."/>
            <person name="Barry K."/>
            <person name="LaButti K."/>
            <person name="Morin E."/>
            <person name="Salamov A."/>
            <person name="Lipzen A."/>
            <person name="Mereny Z."/>
            <person name="Hegedus B."/>
            <person name="Baldrian P."/>
            <person name="Stursova M."/>
            <person name="Weitz H."/>
            <person name="Taylor A."/>
            <person name="Grigoriev I.V."/>
            <person name="Nagy L.G."/>
            <person name="Martin F."/>
            <person name="Kauserud H."/>
        </authorList>
    </citation>
    <scope>NUCLEOTIDE SEQUENCE</scope>
    <source>
        <strain evidence="1">CBHHK002</strain>
    </source>
</reference>
<name>A0AAD7EKJ3_9AGAR</name>
<proteinExistence type="predicted"/>
<keyword evidence="2" id="KW-1185">Reference proteome</keyword>